<protein>
    <recommendedName>
        <fullName evidence="4">Lipoprotein</fullName>
    </recommendedName>
</protein>
<comment type="caution">
    <text evidence="2">The sequence shown here is derived from an EMBL/GenBank/DDBJ whole genome shotgun (WGS) entry which is preliminary data.</text>
</comment>
<reference evidence="3" key="1">
    <citation type="journal article" date="2019" name="Int. J. Syst. Evol. Microbiol.">
        <title>The Global Catalogue of Microorganisms (GCM) 10K type strain sequencing project: providing services to taxonomists for standard genome sequencing and annotation.</title>
        <authorList>
            <consortium name="The Broad Institute Genomics Platform"/>
            <consortium name="The Broad Institute Genome Sequencing Center for Infectious Disease"/>
            <person name="Wu L."/>
            <person name="Ma J."/>
        </authorList>
    </citation>
    <scope>NUCLEOTIDE SEQUENCE [LARGE SCALE GENOMIC DNA]</scope>
    <source>
        <strain evidence="3">CCUG 62982</strain>
    </source>
</reference>
<evidence type="ECO:0000256" key="1">
    <source>
        <dbReference type="SAM" id="SignalP"/>
    </source>
</evidence>
<evidence type="ECO:0000313" key="2">
    <source>
        <dbReference type="EMBL" id="MFD0947082.1"/>
    </source>
</evidence>
<sequence length="261" mass="27743">MRKMTVLAGCLAVMTAGCSGGAPANNAAETNMAEAANTVAAAAPVAADESCPDDGPRLPITKICAGRAVNYLNIAGEPLAAPDGCEWNVKELQFATDVLLYRALKCEGSDTTLEYAGGARKADLTYGPAKAGEEPLIAVEVFSAGDKADPTSALLANTRMSIENAGDRAKCVVRKDTREGMPQDAVVVDLTPAEAAKLPKDQPRYNCGPYGFQEEGSMSFWRVFQGFSWFFHMGTDVWSIDPGSFTLMTKDEKGEWVQAAE</sequence>
<gene>
    <name evidence="2" type="ORF">ACFQ1E_12095</name>
</gene>
<name>A0ABW3H7E5_9SPHN</name>
<proteinExistence type="predicted"/>
<keyword evidence="3" id="KW-1185">Reference proteome</keyword>
<dbReference type="RefSeq" id="WP_264944577.1">
    <property type="nucleotide sequence ID" value="NZ_JAPDRA010000005.1"/>
</dbReference>
<accession>A0ABW3H7E5</accession>
<dbReference type="Proteomes" id="UP001596977">
    <property type="component" value="Unassembled WGS sequence"/>
</dbReference>
<evidence type="ECO:0008006" key="4">
    <source>
        <dbReference type="Google" id="ProtNLM"/>
    </source>
</evidence>
<feature type="chain" id="PRO_5047305031" description="Lipoprotein" evidence="1">
    <location>
        <begin position="25"/>
        <end position="261"/>
    </location>
</feature>
<organism evidence="2 3">
    <name type="scientific">Sphingomonas canadensis</name>
    <dbReference type="NCBI Taxonomy" id="1219257"/>
    <lineage>
        <taxon>Bacteria</taxon>
        <taxon>Pseudomonadati</taxon>
        <taxon>Pseudomonadota</taxon>
        <taxon>Alphaproteobacteria</taxon>
        <taxon>Sphingomonadales</taxon>
        <taxon>Sphingomonadaceae</taxon>
        <taxon>Sphingomonas</taxon>
    </lineage>
</organism>
<dbReference type="EMBL" id="JBHTJG010000005">
    <property type="protein sequence ID" value="MFD0947082.1"/>
    <property type="molecule type" value="Genomic_DNA"/>
</dbReference>
<evidence type="ECO:0000313" key="3">
    <source>
        <dbReference type="Proteomes" id="UP001596977"/>
    </source>
</evidence>
<feature type="signal peptide" evidence="1">
    <location>
        <begin position="1"/>
        <end position="24"/>
    </location>
</feature>
<dbReference type="PROSITE" id="PS51257">
    <property type="entry name" value="PROKAR_LIPOPROTEIN"/>
    <property type="match status" value="1"/>
</dbReference>
<keyword evidence="1" id="KW-0732">Signal</keyword>